<dbReference type="EMBL" id="KK583190">
    <property type="protein sequence ID" value="KDO34964.1"/>
    <property type="molecule type" value="Genomic_DNA"/>
</dbReference>
<dbReference type="SUPFAM" id="SSF48452">
    <property type="entry name" value="TPR-like"/>
    <property type="match status" value="1"/>
</dbReference>
<dbReference type="OMA" id="MALRYSH"/>
<evidence type="ECO:0000259" key="2">
    <source>
        <dbReference type="PROSITE" id="PS50001"/>
    </source>
</evidence>
<dbReference type="SMART" id="SM00028">
    <property type="entry name" value="TPR"/>
    <property type="match status" value="2"/>
</dbReference>
<keyword evidence="4" id="KW-1185">Reference proteome</keyword>
<evidence type="ECO:0000313" key="4">
    <source>
        <dbReference type="Proteomes" id="UP000030745"/>
    </source>
</evidence>
<dbReference type="Pfam" id="PF13424">
    <property type="entry name" value="TPR_12"/>
    <property type="match status" value="1"/>
</dbReference>
<dbReference type="Proteomes" id="UP000030745">
    <property type="component" value="Unassembled WGS sequence"/>
</dbReference>
<dbReference type="SMART" id="SM00252">
    <property type="entry name" value="SH2"/>
    <property type="match status" value="1"/>
</dbReference>
<dbReference type="OrthoDB" id="67310at2759"/>
<dbReference type="Pfam" id="PF00017">
    <property type="entry name" value="SH2"/>
    <property type="match status" value="1"/>
</dbReference>
<reference evidence="3 4" key="1">
    <citation type="journal article" date="2013" name="PLoS Genet.">
        <title>Distinctive expansion of potential virulence genes in the genome of the oomycete fish pathogen Saprolegnia parasitica.</title>
        <authorList>
            <person name="Jiang R.H."/>
            <person name="de Bruijn I."/>
            <person name="Haas B.J."/>
            <person name="Belmonte R."/>
            <person name="Lobach L."/>
            <person name="Christie J."/>
            <person name="van den Ackerveken G."/>
            <person name="Bottin A."/>
            <person name="Bulone V."/>
            <person name="Diaz-Moreno S.M."/>
            <person name="Dumas B."/>
            <person name="Fan L."/>
            <person name="Gaulin E."/>
            <person name="Govers F."/>
            <person name="Grenville-Briggs L.J."/>
            <person name="Horner N.R."/>
            <person name="Levin J.Z."/>
            <person name="Mammella M."/>
            <person name="Meijer H.J."/>
            <person name="Morris P."/>
            <person name="Nusbaum C."/>
            <person name="Oome S."/>
            <person name="Phillips A.J."/>
            <person name="van Rooyen D."/>
            <person name="Rzeszutek E."/>
            <person name="Saraiva M."/>
            <person name="Secombes C.J."/>
            <person name="Seidl M.F."/>
            <person name="Snel B."/>
            <person name="Stassen J.H."/>
            <person name="Sykes S."/>
            <person name="Tripathy S."/>
            <person name="van den Berg H."/>
            <person name="Vega-Arreguin J.C."/>
            <person name="Wawra S."/>
            <person name="Young S.K."/>
            <person name="Zeng Q."/>
            <person name="Dieguez-Uribeondo J."/>
            <person name="Russ C."/>
            <person name="Tyler B.M."/>
            <person name="van West P."/>
        </authorList>
    </citation>
    <scope>NUCLEOTIDE SEQUENCE [LARGE SCALE GENOMIC DNA]</scope>
    <source>
        <strain evidence="3 4">CBS 223.65</strain>
    </source>
</reference>
<dbReference type="STRING" id="695850.A0A067CW72"/>
<dbReference type="GeneID" id="24123639"/>
<feature type="domain" description="SH2" evidence="2">
    <location>
        <begin position="99"/>
        <end position="184"/>
    </location>
</feature>
<accession>A0A067CW72</accession>
<protein>
    <recommendedName>
        <fullName evidence="2">SH2 domain-containing protein</fullName>
    </recommendedName>
</protein>
<dbReference type="CDD" id="cd00173">
    <property type="entry name" value="SH2"/>
    <property type="match status" value="1"/>
</dbReference>
<dbReference type="Gene3D" id="1.25.40.10">
    <property type="entry name" value="Tetratricopeptide repeat domain"/>
    <property type="match status" value="1"/>
</dbReference>
<dbReference type="InterPro" id="IPR036860">
    <property type="entry name" value="SH2_dom_sf"/>
</dbReference>
<keyword evidence="1" id="KW-0727">SH2 domain</keyword>
<evidence type="ECO:0000313" key="3">
    <source>
        <dbReference type="EMBL" id="KDO34964.1"/>
    </source>
</evidence>
<dbReference type="RefSeq" id="XP_012194618.1">
    <property type="nucleotide sequence ID" value="XM_012339228.1"/>
</dbReference>
<proteinExistence type="predicted"/>
<dbReference type="SUPFAM" id="SSF55550">
    <property type="entry name" value="SH2 domain"/>
    <property type="match status" value="1"/>
</dbReference>
<dbReference type="AlphaFoldDB" id="A0A067CW72"/>
<sequence length="557" mass="60875">MQAACQDGVAWWRATIGDAPKVPTDHVLDHLLECIDVSLPSAMSPQEMRIYLRVCLEMRPTLTLRDWEHFLVRFGPFRSCITKSVTCFQSRYHDGIAPWFHGVLSRADAEAILRGGDDGSFLVRFSETQPEKFTLAYVKVHSAPPYTGKREIKNVLLIHDPTRGYGPLDGGMGRLFESIAAFIDSSAGRLRVSYPSKLSSQINDELKAARKTGSLDFGQLSLHDRNGYASFSTEDVGDRVPPPGCLFSSRPNPIVAASSDYGLLEPPVRVSVADNDYGAFKSVTATDDNYGSFSRLADGYGTLGRDDIKSSYGQFNYIETQLTPPNRLPASSSYGRFDAASEPETSAYGHFSAAAPPQSAYGRFTDVGNSPVATPHPAPAIYGQFASLPPQTSAVEPANTYGQFGDVASAPVQCTEAQAIAQLEMGMTLYKQANLHEAIEYFLRAEFFAKNAGATHVEARALGNLGTVHLDRKQPTQAVLYYEKCLALTRQVGDGKREKTILNNLVLACMAAADYAMALRYSHDQLRVTANAVNRQKIATRIASLEERVQQQASLAS</sequence>
<dbReference type="InterPro" id="IPR000980">
    <property type="entry name" value="SH2"/>
</dbReference>
<dbReference type="Gene3D" id="3.30.505.10">
    <property type="entry name" value="SH2 domain"/>
    <property type="match status" value="1"/>
</dbReference>
<dbReference type="PROSITE" id="PS50001">
    <property type="entry name" value="SH2"/>
    <property type="match status" value="1"/>
</dbReference>
<name>A0A067CW72_SAPPC</name>
<dbReference type="InterPro" id="IPR011990">
    <property type="entry name" value="TPR-like_helical_dom_sf"/>
</dbReference>
<evidence type="ECO:0000256" key="1">
    <source>
        <dbReference type="PROSITE-ProRule" id="PRU00191"/>
    </source>
</evidence>
<gene>
    <name evidence="3" type="ORF">SPRG_01026</name>
</gene>
<dbReference type="VEuPathDB" id="FungiDB:SPRG_01026"/>
<dbReference type="InterPro" id="IPR019734">
    <property type="entry name" value="TPR_rpt"/>
</dbReference>
<organism evidence="3 4">
    <name type="scientific">Saprolegnia parasitica (strain CBS 223.65)</name>
    <dbReference type="NCBI Taxonomy" id="695850"/>
    <lineage>
        <taxon>Eukaryota</taxon>
        <taxon>Sar</taxon>
        <taxon>Stramenopiles</taxon>
        <taxon>Oomycota</taxon>
        <taxon>Saprolegniomycetes</taxon>
        <taxon>Saprolegniales</taxon>
        <taxon>Saprolegniaceae</taxon>
        <taxon>Saprolegnia</taxon>
    </lineage>
</organism>
<dbReference type="KEGG" id="spar:SPRG_01026"/>